<feature type="transmembrane region" description="Helical" evidence="1">
    <location>
        <begin position="20"/>
        <end position="40"/>
    </location>
</feature>
<keyword evidence="3" id="KW-1185">Reference proteome</keyword>
<evidence type="ECO:0000313" key="3">
    <source>
        <dbReference type="Proteomes" id="UP000693970"/>
    </source>
</evidence>
<name>A0A9K3LB32_9STRA</name>
<protein>
    <submittedName>
        <fullName evidence="2">Uncharacterized protein</fullName>
    </submittedName>
</protein>
<keyword evidence="1" id="KW-1133">Transmembrane helix</keyword>
<reference evidence="2" key="2">
    <citation type="submission" date="2021-04" db="EMBL/GenBank/DDBJ databases">
        <authorList>
            <person name="Podell S."/>
        </authorList>
    </citation>
    <scope>NUCLEOTIDE SEQUENCE</scope>
    <source>
        <strain evidence="2">Hildebrandi</strain>
    </source>
</reference>
<gene>
    <name evidence="2" type="ORF">IV203_015516</name>
</gene>
<dbReference type="AlphaFoldDB" id="A0A9K3LB32"/>
<dbReference type="Proteomes" id="UP000693970">
    <property type="component" value="Unassembled WGS sequence"/>
</dbReference>
<dbReference type="EMBL" id="JAGRRH010000014">
    <property type="protein sequence ID" value="KAG7358927.1"/>
    <property type="molecule type" value="Genomic_DNA"/>
</dbReference>
<proteinExistence type="predicted"/>
<reference evidence="2" key="1">
    <citation type="journal article" date="2021" name="Sci. Rep.">
        <title>Diploid genomic architecture of Nitzschia inconspicua, an elite biomass production diatom.</title>
        <authorList>
            <person name="Oliver A."/>
            <person name="Podell S."/>
            <person name="Pinowska A."/>
            <person name="Traller J.C."/>
            <person name="Smith S.R."/>
            <person name="McClure R."/>
            <person name="Beliaev A."/>
            <person name="Bohutskyi P."/>
            <person name="Hill E.A."/>
            <person name="Rabines A."/>
            <person name="Zheng H."/>
            <person name="Allen L.Z."/>
            <person name="Kuo A."/>
            <person name="Grigoriev I.V."/>
            <person name="Allen A.E."/>
            <person name="Hazlebeck D."/>
            <person name="Allen E.E."/>
        </authorList>
    </citation>
    <scope>NUCLEOTIDE SEQUENCE</scope>
    <source>
        <strain evidence="2">Hildebrandi</strain>
    </source>
</reference>
<accession>A0A9K3LB32</accession>
<sequence>MVPKEPSEVLAKETDLVLRLRVLVILALLLAAVVVSAVVLKITSDGEHDELENQFAGSAAKILSSFVEIVPDKIAAVGSLALAATI</sequence>
<organism evidence="2 3">
    <name type="scientific">Nitzschia inconspicua</name>
    <dbReference type="NCBI Taxonomy" id="303405"/>
    <lineage>
        <taxon>Eukaryota</taxon>
        <taxon>Sar</taxon>
        <taxon>Stramenopiles</taxon>
        <taxon>Ochrophyta</taxon>
        <taxon>Bacillariophyta</taxon>
        <taxon>Bacillariophyceae</taxon>
        <taxon>Bacillariophycidae</taxon>
        <taxon>Bacillariales</taxon>
        <taxon>Bacillariaceae</taxon>
        <taxon>Nitzschia</taxon>
    </lineage>
</organism>
<keyword evidence="1" id="KW-0472">Membrane</keyword>
<evidence type="ECO:0000313" key="2">
    <source>
        <dbReference type="EMBL" id="KAG7358927.1"/>
    </source>
</evidence>
<comment type="caution">
    <text evidence="2">The sequence shown here is derived from an EMBL/GenBank/DDBJ whole genome shotgun (WGS) entry which is preliminary data.</text>
</comment>
<keyword evidence="1" id="KW-0812">Transmembrane</keyword>
<evidence type="ECO:0000256" key="1">
    <source>
        <dbReference type="SAM" id="Phobius"/>
    </source>
</evidence>